<evidence type="ECO:0000313" key="2">
    <source>
        <dbReference type="Proteomes" id="UP001152798"/>
    </source>
</evidence>
<organism evidence="1 2">
    <name type="scientific">Nezara viridula</name>
    <name type="common">Southern green stink bug</name>
    <name type="synonym">Cimex viridulus</name>
    <dbReference type="NCBI Taxonomy" id="85310"/>
    <lineage>
        <taxon>Eukaryota</taxon>
        <taxon>Metazoa</taxon>
        <taxon>Ecdysozoa</taxon>
        <taxon>Arthropoda</taxon>
        <taxon>Hexapoda</taxon>
        <taxon>Insecta</taxon>
        <taxon>Pterygota</taxon>
        <taxon>Neoptera</taxon>
        <taxon>Paraneoptera</taxon>
        <taxon>Hemiptera</taxon>
        <taxon>Heteroptera</taxon>
        <taxon>Panheteroptera</taxon>
        <taxon>Pentatomomorpha</taxon>
        <taxon>Pentatomoidea</taxon>
        <taxon>Pentatomidae</taxon>
        <taxon>Pentatominae</taxon>
        <taxon>Nezara</taxon>
    </lineage>
</organism>
<evidence type="ECO:0000313" key="1">
    <source>
        <dbReference type="EMBL" id="CAH1391860.1"/>
    </source>
</evidence>
<accession>A0A9P0H314</accession>
<dbReference type="AlphaFoldDB" id="A0A9P0H314"/>
<dbReference type="EMBL" id="OV725077">
    <property type="protein sequence ID" value="CAH1391860.1"/>
    <property type="molecule type" value="Genomic_DNA"/>
</dbReference>
<sequence>MIVVLVECYYHNPCVKEIALGGGRGGGGGQVMIKRVPPGGDTRGKHVYCWLAAVNSGYQPWAYIINTATDGEPMATLHLSPPPLRYISDE</sequence>
<keyword evidence="2" id="KW-1185">Reference proteome</keyword>
<reference evidence="1" key="1">
    <citation type="submission" date="2022-01" db="EMBL/GenBank/DDBJ databases">
        <authorList>
            <person name="King R."/>
        </authorList>
    </citation>
    <scope>NUCLEOTIDE SEQUENCE</scope>
</reference>
<protein>
    <submittedName>
        <fullName evidence="1">Uncharacterized protein</fullName>
    </submittedName>
</protein>
<name>A0A9P0H314_NEZVI</name>
<dbReference type="Proteomes" id="UP001152798">
    <property type="component" value="Chromosome 1"/>
</dbReference>
<proteinExistence type="predicted"/>
<gene>
    <name evidence="1" type="ORF">NEZAVI_LOCUS2788</name>
</gene>